<dbReference type="EnsemblBacteria" id="BAA18717">
    <property type="protein sequence ID" value="BAA18717"/>
    <property type="gene ID" value="BAA18717"/>
</dbReference>
<evidence type="ECO:0000313" key="1">
    <source>
        <dbReference type="EMBL" id="BAA18717.1"/>
    </source>
</evidence>
<proteinExistence type="predicted"/>
<evidence type="ECO:0000313" key="2">
    <source>
        <dbReference type="Proteomes" id="UP000001425"/>
    </source>
</evidence>
<sequence>MGNRSRFGALTSLGLIVVAPLVLILSPNFSAMATEPTQTQLQTAAKLVCQALSEGKSPDVARDAARAYLIAEVGSRDLLNADNVRQKLRPEVIKQCPGQAMKLIGR</sequence>
<dbReference type="KEGG" id="syn:slr1576"/>
<gene>
    <name evidence="1" type="ordered locus">slr1576</name>
</gene>
<dbReference type="InParanoid" id="P74609"/>
<dbReference type="eggNOG" id="ENOG5030VE0">
    <property type="taxonomic scope" value="Bacteria"/>
</dbReference>
<name>P74609_SYNY3</name>
<dbReference type="STRING" id="1148.gene:10500489"/>
<dbReference type="PIR" id="S76805">
    <property type="entry name" value="S76805"/>
</dbReference>
<keyword evidence="2" id="KW-1185">Reference proteome</keyword>
<protein>
    <submittedName>
        <fullName evidence="1">Slr1576 protein</fullName>
    </submittedName>
</protein>
<dbReference type="PaxDb" id="1148-1653806"/>
<reference evidence="1 2" key="1">
    <citation type="journal article" date="1995" name="DNA Res.">
        <title>Sequence analysis of the genome of the unicellular cyanobacterium Synechocystis sp. strain PCC6803. I. Sequence features in the 1 Mb region from map positions 64% to 92% of the genome.</title>
        <authorList>
            <person name="Kaneko T."/>
            <person name="Tanaka A."/>
            <person name="Sato S."/>
            <person name="Kotani H."/>
            <person name="Sazuka T."/>
            <person name="Miyajima N."/>
            <person name="Sugiura M."/>
            <person name="Tabata S."/>
        </authorList>
    </citation>
    <scope>NUCLEOTIDE SEQUENCE [LARGE SCALE GENOMIC DNA]</scope>
    <source>
        <strain evidence="2">ATCC 27184 / PCC 6803 / Kazusa</strain>
    </source>
</reference>
<dbReference type="AlphaFoldDB" id="P74609"/>
<dbReference type="Proteomes" id="UP000001425">
    <property type="component" value="Chromosome"/>
</dbReference>
<organism evidence="1 2">
    <name type="scientific">Synechocystis sp. (strain ATCC 27184 / PCC 6803 / Kazusa)</name>
    <dbReference type="NCBI Taxonomy" id="1111708"/>
    <lineage>
        <taxon>Bacteria</taxon>
        <taxon>Bacillati</taxon>
        <taxon>Cyanobacteriota</taxon>
        <taxon>Cyanophyceae</taxon>
        <taxon>Synechococcales</taxon>
        <taxon>Merismopediaceae</taxon>
        <taxon>Synechocystis</taxon>
    </lineage>
</organism>
<dbReference type="EMBL" id="BA000022">
    <property type="protein sequence ID" value="BAA18717.1"/>
    <property type="molecule type" value="Genomic_DNA"/>
</dbReference>
<accession>P74609</accession>
<reference evidence="1 2" key="2">
    <citation type="journal article" date="1996" name="DNA Res.">
        <title>Sequence analysis of the genome of the unicellular cyanobacterium Synechocystis sp. strain PCC6803. II. Sequence determination of the entire genome and assignment of potential protein-coding regions.</title>
        <authorList>
            <person name="Kaneko T."/>
            <person name="Sato S."/>
            <person name="Kotani H."/>
            <person name="Tanaka A."/>
            <person name="Asamizu E."/>
            <person name="Nakamura Y."/>
            <person name="Miyajima N."/>
            <person name="Hirosawa M."/>
            <person name="Sugiura M."/>
            <person name="Sasamoto S."/>
            <person name="Kimura T."/>
            <person name="Hosouchi T."/>
            <person name="Matsuno A."/>
            <person name="Muraki A."/>
            <person name="Nakazaki N."/>
            <person name="Naruo K."/>
            <person name="Okumura S."/>
            <person name="Shimpo S."/>
            <person name="Takeuchi C."/>
            <person name="Wada T."/>
            <person name="Watanabe A."/>
            <person name="Yamada M."/>
            <person name="Yasuda M."/>
            <person name="Tabata S."/>
        </authorList>
    </citation>
    <scope>NUCLEOTIDE SEQUENCE [LARGE SCALE GENOMIC DNA]</scope>
    <source>
        <strain evidence="2">ATCC 27184 / PCC 6803 / Kazusa</strain>
    </source>
</reference>